<dbReference type="InterPro" id="IPR017261">
    <property type="entry name" value="DNA_mismatch_repair_MutS/MSH"/>
</dbReference>
<evidence type="ECO:0000259" key="11">
    <source>
        <dbReference type="PROSITE" id="PS00486"/>
    </source>
</evidence>
<comment type="function">
    <text evidence="8 9">This protein is involved in the repair of mismatches in DNA. It is possible that it carries out the mismatch recognition step. This protein has a weak ATPase activity.</text>
</comment>
<dbReference type="SUPFAM" id="SSF48334">
    <property type="entry name" value="DNA repair protein MutS, domain III"/>
    <property type="match status" value="1"/>
</dbReference>
<evidence type="ECO:0000256" key="9">
    <source>
        <dbReference type="HAMAP-Rule" id="MF_00096"/>
    </source>
</evidence>
<dbReference type="InterPro" id="IPR000432">
    <property type="entry name" value="DNA_mismatch_repair_MutS_C"/>
</dbReference>
<dbReference type="InterPro" id="IPR045076">
    <property type="entry name" value="MutS"/>
</dbReference>
<evidence type="ECO:0000256" key="6">
    <source>
        <dbReference type="ARBA" id="ARBA00023125"/>
    </source>
</evidence>
<dbReference type="SUPFAM" id="SSF53150">
    <property type="entry name" value="DNA repair protein MutS, domain II"/>
    <property type="match status" value="1"/>
</dbReference>
<dbReference type="Pfam" id="PF05192">
    <property type="entry name" value="MutS_III"/>
    <property type="match status" value="1"/>
</dbReference>
<dbReference type="Pfam" id="PF05190">
    <property type="entry name" value="MutS_IV"/>
    <property type="match status" value="1"/>
</dbReference>
<dbReference type="Gene3D" id="3.30.420.110">
    <property type="entry name" value="MutS, connector domain"/>
    <property type="match status" value="1"/>
</dbReference>
<dbReference type="Gene3D" id="1.10.1420.10">
    <property type="match status" value="2"/>
</dbReference>
<dbReference type="GO" id="GO:0006298">
    <property type="term" value="P:mismatch repair"/>
    <property type="evidence" value="ECO:0007669"/>
    <property type="project" value="UniProtKB-UniRule"/>
</dbReference>
<evidence type="ECO:0000313" key="15">
    <source>
        <dbReference type="Proteomes" id="UP000292859"/>
    </source>
</evidence>
<dbReference type="InterPro" id="IPR007860">
    <property type="entry name" value="DNA_mmatch_repair_MutS_con_dom"/>
</dbReference>
<dbReference type="GO" id="GO:0003684">
    <property type="term" value="F:damaged DNA binding"/>
    <property type="evidence" value="ECO:0007669"/>
    <property type="project" value="UniProtKB-UniRule"/>
</dbReference>
<reference evidence="12" key="2">
    <citation type="submission" date="2017-06" db="EMBL/GenBank/DDBJ databases">
        <authorList>
            <person name="Kim H.J."/>
            <person name="Triplett B.A."/>
        </authorList>
    </citation>
    <scope>NUCLEOTIDE SEQUENCE [LARGE SCALE GENOMIC DNA]</scope>
    <source>
        <strain evidence="12">DSM 26170</strain>
    </source>
</reference>
<feature type="domain" description="DNA mismatch repair proteins mutS family" evidence="11">
    <location>
        <begin position="703"/>
        <end position="719"/>
    </location>
</feature>
<dbReference type="Pfam" id="PF01624">
    <property type="entry name" value="MutS_I"/>
    <property type="match status" value="1"/>
</dbReference>
<dbReference type="PROSITE" id="PS00486">
    <property type="entry name" value="DNA_MISMATCH_REPAIR_2"/>
    <property type="match status" value="1"/>
</dbReference>
<dbReference type="PANTHER" id="PTHR11361:SF34">
    <property type="entry name" value="DNA MISMATCH REPAIR PROTEIN MSH1, MITOCHONDRIAL"/>
    <property type="match status" value="1"/>
</dbReference>
<keyword evidence="3 9" id="KW-0547">Nucleotide-binding</keyword>
<dbReference type="Proteomes" id="UP000198409">
    <property type="component" value="Unassembled WGS sequence"/>
</dbReference>
<dbReference type="SMART" id="SM00534">
    <property type="entry name" value="MUTSac"/>
    <property type="match status" value="1"/>
</dbReference>
<evidence type="ECO:0000256" key="4">
    <source>
        <dbReference type="ARBA" id="ARBA00022763"/>
    </source>
</evidence>
<evidence type="ECO:0000256" key="2">
    <source>
        <dbReference type="ARBA" id="ARBA00021982"/>
    </source>
</evidence>
<dbReference type="InterPro" id="IPR007695">
    <property type="entry name" value="DNA_mismatch_repair_MutS-lik_N"/>
</dbReference>
<reference evidence="13 15" key="3">
    <citation type="submission" date="2019-02" db="EMBL/GenBank/DDBJ databases">
        <authorList>
            <person name="Zhang G."/>
        </authorList>
    </citation>
    <scope>NUCLEOTIDE SEQUENCE [LARGE SCALE GENOMIC DNA]</scope>
    <source>
        <strain evidence="13 15">CMB17</strain>
    </source>
</reference>
<dbReference type="OrthoDB" id="9802448at2"/>
<dbReference type="SUPFAM" id="SSF52540">
    <property type="entry name" value="P-loop containing nucleoside triphosphate hydrolases"/>
    <property type="match status" value="1"/>
</dbReference>
<keyword evidence="7 9" id="KW-0234">DNA repair</keyword>
<dbReference type="RefSeq" id="WP_089386793.1">
    <property type="nucleotide sequence ID" value="NZ_FZNM01000002.1"/>
</dbReference>
<dbReference type="GO" id="GO:0005524">
    <property type="term" value="F:ATP binding"/>
    <property type="evidence" value="ECO:0007669"/>
    <property type="project" value="UniProtKB-UniRule"/>
</dbReference>
<dbReference type="NCBIfam" id="TIGR01070">
    <property type="entry name" value="mutS1"/>
    <property type="match status" value="1"/>
</dbReference>
<dbReference type="PANTHER" id="PTHR11361">
    <property type="entry name" value="DNA MISMATCH REPAIR PROTEIN MUTS FAMILY MEMBER"/>
    <property type="match status" value="1"/>
</dbReference>
<dbReference type="Gene3D" id="3.40.1170.10">
    <property type="entry name" value="DNA repair protein MutS, domain I"/>
    <property type="match status" value="1"/>
</dbReference>
<feature type="binding site" evidence="9">
    <location>
        <begin position="629"/>
        <end position="636"/>
    </location>
    <ligand>
        <name>ATP</name>
        <dbReference type="ChEBI" id="CHEBI:30616"/>
    </ligand>
</feature>
<dbReference type="Gene3D" id="6.10.140.430">
    <property type="match status" value="1"/>
</dbReference>
<dbReference type="FunFam" id="3.40.1170.10:FF:000001">
    <property type="entry name" value="DNA mismatch repair protein MutS"/>
    <property type="match status" value="1"/>
</dbReference>
<name>A0A238VE32_9RHOB</name>
<proteinExistence type="inferred from homology"/>
<dbReference type="InterPro" id="IPR007696">
    <property type="entry name" value="DNA_mismatch_repair_MutS_core"/>
</dbReference>
<keyword evidence="4 9" id="KW-0227">DNA damage</keyword>
<gene>
    <name evidence="9 13" type="primary">mutS</name>
    <name evidence="13" type="ORF">EYF88_03465</name>
    <name evidence="12" type="ORF">SAMN06265378_10270</name>
</gene>
<keyword evidence="15" id="KW-1185">Reference proteome</keyword>
<sequence length="881" mass="94338">MTRDITDQPTPMMAQYLAIRDANPGALLFYRMGDFYEMFFDDAVAAASALDIALTKRGTHGGEPIPMCGVPVHAAEGYLLTLIRKGFRVAIAEQMEDPAEARKRGSKSVVARDVVRLVTPGTLTEESLLEARRHNYLAAWAQVRDDCALAWADISTGAFQVMDCAQARLAPELARLAPREVLAAGHDLRGLVEDAGAALTDLHPSAFDSAAGARRLCALYGVDTLDGFGSFSRAELAAMGAIVDYLDLTQRGRLPLLRPPVRERAGGAMGIDAATRRNLELTQALSGGREGSLLAAIDRTVTAPGARLLERRIGAPSRDLALIGARHDAVAMLVDDPRLTADLRAALSRVPDMDRALSRLALDRGGPRDLAAIRAGLAQGAAIAARLPGDAAPVLANAARDLIGHDALIGLLDDALVAEPPLLARDGGFVAAGHDDDLDQTRRLRDEGRGVIAGMQADYAALAGVGSLKIRHNNVLGYFIETTATHAERMMAPPLNATFIHRQTTVNQIRFTTVDLSELETRILNARDRALEIERGIFDRLRAAVLDHAAPIGQAARALAEIDLAAGFADIAAGENWTRPVVDDSRAFVIEGGRHPVVERALRRKADSFVANDCALTEGDTPAIWLLTGPNMAGKSTFLRQNALIAVLAQAGAFVPARRAHVGLVSQLFSRVGAADDLARGRSTFMVEMVETAAILNQADDRALVILDEIGRGTATWDGLSIAWAVMEHLHGANRCRALFATHYHEMTALSAKLDGVENATAAVREWEGEVIFLHEVRKGAADRSYGVQVARLAGLPASVVDRARAVLDALESGERDGAARPAALIDDLPLFRAAPPAPLPARIKESPLDARMKDIHPDALTPREALDLIYDLKALSKDTA</sequence>
<evidence type="ECO:0000256" key="8">
    <source>
        <dbReference type="ARBA" id="ARBA00024647"/>
    </source>
</evidence>
<dbReference type="NCBIfam" id="NF003810">
    <property type="entry name" value="PRK05399.1"/>
    <property type="match status" value="1"/>
</dbReference>
<dbReference type="InterPro" id="IPR036678">
    <property type="entry name" value="MutS_con_dom_sf"/>
</dbReference>
<dbReference type="InterPro" id="IPR007861">
    <property type="entry name" value="DNA_mismatch_repair_MutS_clamp"/>
</dbReference>
<dbReference type="InterPro" id="IPR027417">
    <property type="entry name" value="P-loop_NTPase"/>
</dbReference>
<dbReference type="HAMAP" id="MF_00096">
    <property type="entry name" value="MutS"/>
    <property type="match status" value="1"/>
</dbReference>
<dbReference type="InterPro" id="IPR005748">
    <property type="entry name" value="DNA_mismatch_repair_MutS"/>
</dbReference>
<evidence type="ECO:0000256" key="5">
    <source>
        <dbReference type="ARBA" id="ARBA00022840"/>
    </source>
</evidence>
<accession>A0A238VE32</accession>
<dbReference type="PIRSF" id="PIRSF037677">
    <property type="entry name" value="DNA_mis_repair_Msh6"/>
    <property type="match status" value="1"/>
</dbReference>
<reference evidence="14" key="1">
    <citation type="submission" date="2017-06" db="EMBL/GenBank/DDBJ databases">
        <authorList>
            <person name="Varghese N."/>
            <person name="Submissions S."/>
        </authorList>
    </citation>
    <scope>NUCLEOTIDE SEQUENCE [LARGE SCALE GENOMIC DNA]</scope>
    <source>
        <strain evidence="14">DSM 26170</strain>
    </source>
</reference>
<dbReference type="AlphaFoldDB" id="A0A238VE32"/>
<dbReference type="Gene3D" id="3.40.50.300">
    <property type="entry name" value="P-loop containing nucleotide triphosphate hydrolases"/>
    <property type="match status" value="1"/>
</dbReference>
<evidence type="ECO:0000313" key="12">
    <source>
        <dbReference type="EMBL" id="SNR32506.1"/>
    </source>
</evidence>
<dbReference type="CDD" id="cd03284">
    <property type="entry name" value="ABC_MutS1"/>
    <property type="match status" value="1"/>
</dbReference>
<dbReference type="SMART" id="SM00533">
    <property type="entry name" value="MUTSd"/>
    <property type="match status" value="1"/>
</dbReference>
<dbReference type="SUPFAM" id="SSF55271">
    <property type="entry name" value="DNA repair protein MutS, domain I"/>
    <property type="match status" value="1"/>
</dbReference>
<dbReference type="InterPro" id="IPR036187">
    <property type="entry name" value="DNA_mismatch_repair_MutS_sf"/>
</dbReference>
<dbReference type="EMBL" id="FZNM01000002">
    <property type="protein sequence ID" value="SNR32506.1"/>
    <property type="molecule type" value="Genomic_DNA"/>
</dbReference>
<organism evidence="12 14">
    <name type="scientific">Paracoccus sediminis</name>
    <dbReference type="NCBI Taxonomy" id="1214787"/>
    <lineage>
        <taxon>Bacteria</taxon>
        <taxon>Pseudomonadati</taxon>
        <taxon>Pseudomonadota</taxon>
        <taxon>Alphaproteobacteria</taxon>
        <taxon>Rhodobacterales</taxon>
        <taxon>Paracoccaceae</taxon>
        <taxon>Paracoccus</taxon>
    </lineage>
</organism>
<evidence type="ECO:0000313" key="14">
    <source>
        <dbReference type="Proteomes" id="UP000198409"/>
    </source>
</evidence>
<dbReference type="GO" id="GO:0030983">
    <property type="term" value="F:mismatched DNA binding"/>
    <property type="evidence" value="ECO:0007669"/>
    <property type="project" value="InterPro"/>
</dbReference>
<dbReference type="GO" id="GO:0140664">
    <property type="term" value="F:ATP-dependent DNA damage sensor activity"/>
    <property type="evidence" value="ECO:0007669"/>
    <property type="project" value="InterPro"/>
</dbReference>
<keyword evidence="6 9" id="KW-0238">DNA-binding</keyword>
<evidence type="ECO:0000256" key="1">
    <source>
        <dbReference type="ARBA" id="ARBA00006271"/>
    </source>
</evidence>
<keyword evidence="5 9" id="KW-0067">ATP-binding</keyword>
<protein>
    <recommendedName>
        <fullName evidence="2 9">DNA mismatch repair protein MutS</fullName>
    </recommendedName>
</protein>
<dbReference type="InterPro" id="IPR016151">
    <property type="entry name" value="DNA_mismatch_repair_MutS_N"/>
</dbReference>
<evidence type="ECO:0000313" key="13">
    <source>
        <dbReference type="EMBL" id="TBN51966.1"/>
    </source>
</evidence>
<comment type="similarity">
    <text evidence="1 9 10">Belongs to the DNA mismatch repair MutS family.</text>
</comment>
<evidence type="ECO:0000256" key="10">
    <source>
        <dbReference type="RuleBase" id="RU003756"/>
    </source>
</evidence>
<dbReference type="Pfam" id="PF00488">
    <property type="entry name" value="MutS_V"/>
    <property type="match status" value="1"/>
</dbReference>
<evidence type="ECO:0000256" key="3">
    <source>
        <dbReference type="ARBA" id="ARBA00022741"/>
    </source>
</evidence>
<evidence type="ECO:0000256" key="7">
    <source>
        <dbReference type="ARBA" id="ARBA00023204"/>
    </source>
</evidence>
<dbReference type="Pfam" id="PF05188">
    <property type="entry name" value="MutS_II"/>
    <property type="match status" value="1"/>
</dbReference>
<dbReference type="GO" id="GO:0005829">
    <property type="term" value="C:cytosol"/>
    <property type="evidence" value="ECO:0007669"/>
    <property type="project" value="TreeGrafter"/>
</dbReference>
<dbReference type="Proteomes" id="UP000292859">
    <property type="component" value="Unassembled WGS sequence"/>
</dbReference>
<dbReference type="EMBL" id="SIRL01000002">
    <property type="protein sequence ID" value="TBN51966.1"/>
    <property type="molecule type" value="Genomic_DNA"/>
</dbReference>